<dbReference type="Proteomes" id="UP000005801">
    <property type="component" value="Unassembled WGS sequence"/>
</dbReference>
<protein>
    <submittedName>
        <fullName evidence="2">Peptidase, M16 family protein</fullName>
    </submittedName>
</protein>
<dbReference type="GO" id="GO:0046872">
    <property type="term" value="F:metal ion binding"/>
    <property type="evidence" value="ECO:0007669"/>
    <property type="project" value="InterPro"/>
</dbReference>
<sequence>MGSEHEPPTTPETITVTFPPIARHEFGGDAQLYMLEDRSSPLVSLGVCIQAGFADDPVNKEGLARLVVSCMRRSGGGHLEGLTTLGAELSSRLRPQSIGLRCTVERKYAAQALALLVRGFSKLDRDPALFERERNAQLELLGAMRSDPRSLGGHGIVFASLPVAPASRSLATGCPESVASISHEDFLRWVDAHLRPSRLSFALAGNLSLDEAKSWAIAAATGWTVATRTPASPTPPVPIDPDRHGAVLTPLPGMQDVILSYGGTEAPYGARDRVLIETANSFVASFINRKLRTHLRAAYGVDWQAWQTRSEIVTQYFAPVTPEALAPAIQGCRRQLEQLQDDPQIRRRAGLIANENRLAQYVAQMRRYETTSAACGQLLNMADVRLPVERAYRELDQLYALDGSKIASVISERFAPEKMRWSVVGPPEAIERAAGSFGAAKVVRRTVEGLVG</sequence>
<dbReference type="EMBL" id="ABCS01000018">
    <property type="protein sequence ID" value="EDM79608.1"/>
    <property type="molecule type" value="Genomic_DNA"/>
</dbReference>
<dbReference type="AlphaFoldDB" id="A6G3K1"/>
<evidence type="ECO:0000313" key="2">
    <source>
        <dbReference type="EMBL" id="EDM79608.1"/>
    </source>
</evidence>
<keyword evidence="3" id="KW-1185">Reference proteome</keyword>
<evidence type="ECO:0000259" key="1">
    <source>
        <dbReference type="Pfam" id="PF05193"/>
    </source>
</evidence>
<reference evidence="2 3" key="1">
    <citation type="submission" date="2007-06" db="EMBL/GenBank/DDBJ databases">
        <authorList>
            <person name="Shimkets L."/>
            <person name="Ferriera S."/>
            <person name="Johnson J."/>
            <person name="Kravitz S."/>
            <person name="Beeson K."/>
            <person name="Sutton G."/>
            <person name="Rogers Y.-H."/>
            <person name="Friedman R."/>
            <person name="Frazier M."/>
            <person name="Venter J.C."/>
        </authorList>
    </citation>
    <scope>NUCLEOTIDE SEQUENCE [LARGE SCALE GENOMIC DNA]</scope>
    <source>
        <strain evidence="2 3">SIR-1</strain>
    </source>
</reference>
<dbReference type="SUPFAM" id="SSF63411">
    <property type="entry name" value="LuxS/MPP-like metallohydrolase"/>
    <property type="match status" value="2"/>
</dbReference>
<name>A6G3K1_9BACT</name>
<feature type="domain" description="Peptidase M16 C-terminal" evidence="1">
    <location>
        <begin position="180"/>
        <end position="342"/>
    </location>
</feature>
<proteinExistence type="predicted"/>
<evidence type="ECO:0000313" key="3">
    <source>
        <dbReference type="Proteomes" id="UP000005801"/>
    </source>
</evidence>
<dbReference type="Pfam" id="PF05193">
    <property type="entry name" value="Peptidase_M16_C"/>
    <property type="match status" value="1"/>
</dbReference>
<comment type="caution">
    <text evidence="2">The sequence shown here is derived from an EMBL/GenBank/DDBJ whole genome shotgun (WGS) entry which is preliminary data.</text>
</comment>
<dbReference type="Gene3D" id="3.30.830.10">
    <property type="entry name" value="Metalloenzyme, LuxS/M16 peptidase-like"/>
    <property type="match status" value="2"/>
</dbReference>
<dbReference type="eggNOG" id="COG0612">
    <property type="taxonomic scope" value="Bacteria"/>
</dbReference>
<dbReference type="STRING" id="391625.PPSIR1_21309"/>
<gene>
    <name evidence="2" type="ORF">PPSIR1_21309</name>
</gene>
<dbReference type="InterPro" id="IPR007863">
    <property type="entry name" value="Peptidase_M16_C"/>
</dbReference>
<dbReference type="InterPro" id="IPR011249">
    <property type="entry name" value="Metalloenz_LuxS/M16"/>
</dbReference>
<accession>A6G3K1</accession>
<organism evidence="2 3">
    <name type="scientific">Plesiocystis pacifica SIR-1</name>
    <dbReference type="NCBI Taxonomy" id="391625"/>
    <lineage>
        <taxon>Bacteria</taxon>
        <taxon>Pseudomonadati</taxon>
        <taxon>Myxococcota</taxon>
        <taxon>Polyangia</taxon>
        <taxon>Nannocystales</taxon>
        <taxon>Nannocystaceae</taxon>
        <taxon>Plesiocystis</taxon>
    </lineage>
</organism>